<protein>
    <submittedName>
        <fullName evidence="3">Uncharacterized protein</fullName>
    </submittedName>
</protein>
<feature type="compositionally biased region" description="Acidic residues" evidence="1">
    <location>
        <begin position="410"/>
        <end position="419"/>
    </location>
</feature>
<organism evidence="3 4">
    <name type="scientific">Ectocarpus siliculosus</name>
    <name type="common">Brown alga</name>
    <name type="synonym">Conferva siliculosa</name>
    <dbReference type="NCBI Taxonomy" id="2880"/>
    <lineage>
        <taxon>Eukaryota</taxon>
        <taxon>Sar</taxon>
        <taxon>Stramenopiles</taxon>
        <taxon>Ochrophyta</taxon>
        <taxon>PX clade</taxon>
        <taxon>Phaeophyceae</taxon>
        <taxon>Ectocarpales</taxon>
        <taxon>Ectocarpaceae</taxon>
        <taxon>Ectocarpus</taxon>
    </lineage>
</organism>
<keyword evidence="2" id="KW-0732">Signal</keyword>
<feature type="compositionally biased region" description="Acidic residues" evidence="1">
    <location>
        <begin position="275"/>
        <end position="284"/>
    </location>
</feature>
<feature type="compositionally biased region" description="Basic and acidic residues" evidence="1">
    <location>
        <begin position="420"/>
        <end position="432"/>
    </location>
</feature>
<feature type="compositionally biased region" description="Gly residues" evidence="1">
    <location>
        <begin position="265"/>
        <end position="274"/>
    </location>
</feature>
<reference evidence="3 4" key="1">
    <citation type="journal article" date="2010" name="Nature">
        <title>The Ectocarpus genome and the independent evolution of multicellularity in brown algae.</title>
        <authorList>
            <person name="Cock J.M."/>
            <person name="Sterck L."/>
            <person name="Rouze P."/>
            <person name="Scornet D."/>
            <person name="Allen A.E."/>
            <person name="Amoutzias G."/>
            <person name="Anthouard V."/>
            <person name="Artiguenave F."/>
            <person name="Aury J.M."/>
            <person name="Badger J.H."/>
            <person name="Beszteri B."/>
            <person name="Billiau K."/>
            <person name="Bonnet E."/>
            <person name="Bothwell J.H."/>
            <person name="Bowler C."/>
            <person name="Boyen C."/>
            <person name="Brownlee C."/>
            <person name="Carrano C.J."/>
            <person name="Charrier B."/>
            <person name="Cho G.Y."/>
            <person name="Coelho S.M."/>
            <person name="Collen J."/>
            <person name="Corre E."/>
            <person name="Da Silva C."/>
            <person name="Delage L."/>
            <person name="Delaroque N."/>
            <person name="Dittami S.M."/>
            <person name="Doulbeau S."/>
            <person name="Elias M."/>
            <person name="Farnham G."/>
            <person name="Gachon C.M."/>
            <person name="Gschloessl B."/>
            <person name="Heesch S."/>
            <person name="Jabbari K."/>
            <person name="Jubin C."/>
            <person name="Kawai H."/>
            <person name="Kimura K."/>
            <person name="Kloareg B."/>
            <person name="Kupper F.C."/>
            <person name="Lang D."/>
            <person name="Le Bail A."/>
            <person name="Leblanc C."/>
            <person name="Lerouge P."/>
            <person name="Lohr M."/>
            <person name="Lopez P.J."/>
            <person name="Martens C."/>
            <person name="Maumus F."/>
            <person name="Michel G."/>
            <person name="Miranda-Saavedra D."/>
            <person name="Morales J."/>
            <person name="Moreau H."/>
            <person name="Motomura T."/>
            <person name="Nagasato C."/>
            <person name="Napoli C.A."/>
            <person name="Nelson D.R."/>
            <person name="Nyvall-Collen P."/>
            <person name="Peters A.F."/>
            <person name="Pommier C."/>
            <person name="Potin P."/>
            <person name="Poulain J."/>
            <person name="Quesneville H."/>
            <person name="Read B."/>
            <person name="Rensing S.A."/>
            <person name="Ritter A."/>
            <person name="Rousvoal S."/>
            <person name="Samanta M."/>
            <person name="Samson G."/>
            <person name="Schroeder D.C."/>
            <person name="Segurens B."/>
            <person name="Strittmatter M."/>
            <person name="Tonon T."/>
            <person name="Tregear J.W."/>
            <person name="Valentin K."/>
            <person name="von Dassow P."/>
            <person name="Yamagishi T."/>
            <person name="Van de Peer Y."/>
            <person name="Wincker P."/>
        </authorList>
    </citation>
    <scope>NUCLEOTIDE SEQUENCE [LARGE SCALE GENOMIC DNA]</scope>
    <source>
        <strain evidence="4">Ec32 / CCAP1310/4</strain>
    </source>
</reference>
<feature type="chain" id="PRO_5003117068" evidence="2">
    <location>
        <begin position="26"/>
        <end position="521"/>
    </location>
</feature>
<dbReference type="Proteomes" id="UP000002630">
    <property type="component" value="Unassembled WGS sequence"/>
</dbReference>
<dbReference type="AlphaFoldDB" id="D8LFJ5"/>
<dbReference type="InterPro" id="IPR023192">
    <property type="entry name" value="TGS-like_dom_sf"/>
</dbReference>
<evidence type="ECO:0000256" key="1">
    <source>
        <dbReference type="SAM" id="MobiDB-lite"/>
    </source>
</evidence>
<evidence type="ECO:0000313" key="4">
    <source>
        <dbReference type="Proteomes" id="UP000002630"/>
    </source>
</evidence>
<feature type="region of interest" description="Disordered" evidence="1">
    <location>
        <begin position="482"/>
        <end position="521"/>
    </location>
</feature>
<feature type="region of interest" description="Disordered" evidence="1">
    <location>
        <begin position="405"/>
        <end position="432"/>
    </location>
</feature>
<dbReference type="InterPro" id="IPR027417">
    <property type="entry name" value="P-loop_NTPase"/>
</dbReference>
<gene>
    <name evidence="3" type="ORF">Esi_0015_0086</name>
</gene>
<dbReference type="EMBL" id="FN649760">
    <property type="protein sequence ID" value="CBN79915.1"/>
    <property type="molecule type" value="Genomic_DNA"/>
</dbReference>
<feature type="signal peptide" evidence="2">
    <location>
        <begin position="1"/>
        <end position="25"/>
    </location>
</feature>
<accession>D8LFJ5</accession>
<dbReference type="Gene3D" id="1.10.150.300">
    <property type="entry name" value="TGS-like domain"/>
    <property type="match status" value="1"/>
</dbReference>
<keyword evidence="4" id="KW-1185">Reference proteome</keyword>
<name>D8LFJ5_ECTSI</name>
<feature type="compositionally biased region" description="Basic residues" evidence="1">
    <location>
        <begin position="488"/>
        <end position="506"/>
    </location>
</feature>
<dbReference type="Gene3D" id="3.40.50.300">
    <property type="entry name" value="P-loop containing nucleotide triphosphate hydrolases"/>
    <property type="match status" value="1"/>
</dbReference>
<sequence>MKMKRCRCVAIETLVMLCFAAVALAFQTAVRLSAGDSTAPPAACSDGRLTASTRALIPNSYRPARWCCTRVASRDGGNKNSRVVMMGRSNRLKTVIARQRNLEKSTAPVILSEKAKRKAKRERRAYFRERYACSGRRLIKLQQEDPDSLYIGFVGTNGAGRAQALGAVEAYLKRATEFKVAKHHKGNAKIKLVDAGNMCLSEMKGKGERKLSLLRHCDLLVHVVRCFDLFEPKPFKPWRGAGREEEDRPGDEVDEAPATQLLSNLGGGVKQGGGDGEEVEEEIDWPLSPTPLEDIKETRAEMAYADLQFIEERHKTNHTKWFWRNRNRALNEKAAIALVTPLLEDAYASGGVLEPVGTGFRNSCLRDEPGENGTTLYRSKRRAAIEEIGFLTPKPVVYVANVPSEAAPSSDEDDDANDDAEPKEASESGEAVRKVALAHADKVVSLKRDYGAPVVVGCLRNPEGQNALGAAVFKAIPRDFLSRDPKLRKSANSPRRKTQQRTQQRRRPGETKAPRTGAVPA</sequence>
<evidence type="ECO:0000313" key="3">
    <source>
        <dbReference type="EMBL" id="CBN79915.1"/>
    </source>
</evidence>
<dbReference type="InParanoid" id="D8LFJ5"/>
<evidence type="ECO:0000256" key="2">
    <source>
        <dbReference type="SAM" id="SignalP"/>
    </source>
</evidence>
<proteinExistence type="predicted"/>
<feature type="region of interest" description="Disordered" evidence="1">
    <location>
        <begin position="259"/>
        <end position="290"/>
    </location>
</feature>
<dbReference type="OrthoDB" id="10306837at2759"/>